<keyword evidence="1" id="KW-0812">Transmembrane</keyword>
<evidence type="ECO:0000313" key="2">
    <source>
        <dbReference type="EMBL" id="CAA9299815.1"/>
    </source>
</evidence>
<feature type="transmembrane region" description="Helical" evidence="1">
    <location>
        <begin position="6"/>
        <end position="34"/>
    </location>
</feature>
<keyword evidence="1" id="KW-0472">Membrane</keyword>
<dbReference type="AlphaFoldDB" id="A0A6J4KA49"/>
<organism evidence="2">
    <name type="scientific">uncultured Gemmatimonadota bacterium</name>
    <dbReference type="NCBI Taxonomy" id="203437"/>
    <lineage>
        <taxon>Bacteria</taxon>
        <taxon>Pseudomonadati</taxon>
        <taxon>Gemmatimonadota</taxon>
        <taxon>environmental samples</taxon>
    </lineage>
</organism>
<protein>
    <submittedName>
        <fullName evidence="2">Uncharacterized protein</fullName>
    </submittedName>
</protein>
<proteinExistence type="predicted"/>
<sequence length="170" mass="18193">MTVFETLIGIAQIVIATALLGFGMLLLAALFLAWKLYKKVKKGAEKLRVDVDPALRNAIALTETARGMAASVQGNVAEISRNVSDANQKIGRVVESAERRAAELGALLDVAQQEAEELFVRTASTLRGVRAGAGALRSPRGDGPMDHEISDDELEIRIRAHEAGHAPGLR</sequence>
<name>A0A6J4KA49_9BACT</name>
<dbReference type="EMBL" id="CADCTW010000022">
    <property type="protein sequence ID" value="CAA9299815.1"/>
    <property type="molecule type" value="Genomic_DNA"/>
</dbReference>
<reference evidence="2" key="1">
    <citation type="submission" date="2020-02" db="EMBL/GenBank/DDBJ databases">
        <authorList>
            <person name="Meier V. D."/>
        </authorList>
    </citation>
    <scope>NUCLEOTIDE SEQUENCE</scope>
    <source>
        <strain evidence="2">AVDCRST_MAG68</strain>
    </source>
</reference>
<evidence type="ECO:0000256" key="1">
    <source>
        <dbReference type="SAM" id="Phobius"/>
    </source>
</evidence>
<keyword evidence="1" id="KW-1133">Transmembrane helix</keyword>
<gene>
    <name evidence="2" type="ORF">AVDCRST_MAG68-317</name>
</gene>
<accession>A0A6J4KA49</accession>